<dbReference type="GeneID" id="1460042"/>
<gene>
    <name evidence="2" type="ORF">HA332_05345</name>
</gene>
<dbReference type="SUPFAM" id="SSF109604">
    <property type="entry name" value="HD-domain/PDEase-like"/>
    <property type="match status" value="1"/>
</dbReference>
<dbReference type="InterPro" id="IPR050135">
    <property type="entry name" value="dGTPase-like"/>
</dbReference>
<dbReference type="AlphaFoldDB" id="A0A832WEB4"/>
<dbReference type="EMBL" id="DUJO01000022">
    <property type="protein sequence ID" value="HII73803.1"/>
    <property type="molecule type" value="Genomic_DNA"/>
</dbReference>
<comment type="caution">
    <text evidence="2">The sequence shown here is derived from an EMBL/GenBank/DDBJ whole genome shotgun (WGS) entry which is preliminary data.</text>
</comment>
<dbReference type="InterPro" id="IPR045509">
    <property type="entry name" value="HD_assoc_2"/>
</dbReference>
<proteinExistence type="predicted"/>
<dbReference type="GO" id="GO:0006203">
    <property type="term" value="P:dGTP catabolic process"/>
    <property type="evidence" value="ECO:0007669"/>
    <property type="project" value="TreeGrafter"/>
</dbReference>
<dbReference type="InterPro" id="IPR006674">
    <property type="entry name" value="HD_domain"/>
</dbReference>
<dbReference type="OMA" id="EWFYIRE"/>
<dbReference type="RefSeq" id="WP_010980053.1">
    <property type="nucleotide sequence ID" value="NZ_BAABQO010000001.1"/>
</dbReference>
<accession>A0A832WEB4</accession>
<reference evidence="2" key="1">
    <citation type="journal article" date="2020" name="bioRxiv">
        <title>A rank-normalized archaeal taxonomy based on genome phylogeny resolves widespread incomplete and uneven classifications.</title>
        <authorList>
            <person name="Rinke C."/>
            <person name="Chuvochina M."/>
            <person name="Mussig A.J."/>
            <person name="Chaumeil P.-A."/>
            <person name="Waite D.W."/>
            <person name="Whitman W.B."/>
            <person name="Parks D.H."/>
            <person name="Hugenholtz P."/>
        </authorList>
    </citation>
    <scope>NUCLEOTIDE SEQUENCE</scope>
    <source>
        <strain evidence="2">UBA8838</strain>
    </source>
</reference>
<organism evidence="2 3">
    <name type="scientific">Sulfurisphaera tokodaii</name>
    <dbReference type="NCBI Taxonomy" id="111955"/>
    <lineage>
        <taxon>Archaea</taxon>
        <taxon>Thermoproteota</taxon>
        <taxon>Thermoprotei</taxon>
        <taxon>Sulfolobales</taxon>
        <taxon>Sulfolobaceae</taxon>
        <taxon>Sulfurisphaera</taxon>
    </lineage>
</organism>
<sequence length="422" mass="49458">MEKFIKDPIHGNIKIDDSLIDNMYFQRLRHVIQNGMAYMVFPSMRHSRFEHSLGTYYIASKMVENVQASEKEIIDKKELIKELALYHDIGHFPFSHTFEFAMEILEYLNKNIYNSIIKLTGFRDMEYKLHEMMGINILRSIRKTELADLMSNAYSSKDIKEINDPLVKIAKLIVNSELDADRLDYLQRDSYYSGAKFGIIDPERLLITMKITTDGYVFPPKAIDDLEHFFLARFHMYSSVYNHPVIEIYNRIMAYFIAFAINSSLLDIPSNLEEFAEFTDEKIYLALLKVKNDNRFSHFYESLVKRKKYMRAVVEGDQAKNLFKIISSNEKSKRNLYDTVLNYYGKIVIGKSELTTEIGNIFIERKMLKESYNNPLSEEGGLTKIPERYRIYVGAYDEVSKNDILKYFNDTFGIRLAFKANS</sequence>
<protein>
    <submittedName>
        <fullName evidence="2">HD domain-containing protein</fullName>
    </submittedName>
</protein>
<dbReference type="PANTHER" id="PTHR11373">
    <property type="entry name" value="DEOXYNUCLEOSIDE TRIPHOSPHATE TRIPHOSPHOHYDROLASE"/>
    <property type="match status" value="1"/>
</dbReference>
<dbReference type="Pfam" id="PF19276">
    <property type="entry name" value="HD_assoc_2"/>
    <property type="match status" value="1"/>
</dbReference>
<evidence type="ECO:0000313" key="2">
    <source>
        <dbReference type="EMBL" id="HII73803.1"/>
    </source>
</evidence>
<dbReference type="CDD" id="cd00077">
    <property type="entry name" value="HDc"/>
    <property type="match status" value="1"/>
</dbReference>
<name>A0A832WEB4_9CREN</name>
<dbReference type="InterPro" id="IPR003607">
    <property type="entry name" value="HD/PDEase_dom"/>
</dbReference>
<dbReference type="Pfam" id="PF01966">
    <property type="entry name" value="HD"/>
    <property type="match status" value="1"/>
</dbReference>
<dbReference type="SMART" id="SM00471">
    <property type="entry name" value="HDc"/>
    <property type="match status" value="1"/>
</dbReference>
<feature type="domain" description="HD/PDEase" evidence="1">
    <location>
        <begin position="44"/>
        <end position="195"/>
    </location>
</feature>
<dbReference type="Gene3D" id="1.10.3210.10">
    <property type="entry name" value="Hypothetical protein af1432"/>
    <property type="match status" value="1"/>
</dbReference>
<evidence type="ECO:0000259" key="1">
    <source>
        <dbReference type="SMART" id="SM00471"/>
    </source>
</evidence>
<dbReference type="PANTHER" id="PTHR11373:SF4">
    <property type="entry name" value="DEOXYNUCLEOSIDE TRIPHOSPHATE TRIPHOSPHOHYDROLASE SAMHD1"/>
    <property type="match status" value="1"/>
</dbReference>
<evidence type="ECO:0000313" key="3">
    <source>
        <dbReference type="Proteomes" id="UP000646844"/>
    </source>
</evidence>
<dbReference type="Proteomes" id="UP000646844">
    <property type="component" value="Unassembled WGS sequence"/>
</dbReference>
<dbReference type="GO" id="GO:0008832">
    <property type="term" value="F:dGTPase activity"/>
    <property type="evidence" value="ECO:0007669"/>
    <property type="project" value="TreeGrafter"/>
</dbReference>